<evidence type="ECO:0000313" key="4">
    <source>
        <dbReference type="Proteomes" id="UP000539642"/>
    </source>
</evidence>
<comment type="caution">
    <text evidence="3">The sequence shown here is derived from an EMBL/GenBank/DDBJ whole genome shotgun (WGS) entry which is preliminary data.</text>
</comment>
<evidence type="ECO:0000259" key="2">
    <source>
        <dbReference type="Pfam" id="PF05378"/>
    </source>
</evidence>
<gene>
    <name evidence="3" type="ORF">HNQ81_003414</name>
</gene>
<dbReference type="RefSeq" id="WP_183352465.1">
    <property type="nucleotide sequence ID" value="NZ_JACHEO010000033.1"/>
</dbReference>
<dbReference type="Pfam" id="PF01968">
    <property type="entry name" value="Hydantoinase_A"/>
    <property type="match status" value="1"/>
</dbReference>
<dbReference type="GO" id="GO:0005829">
    <property type="term" value="C:cytosol"/>
    <property type="evidence" value="ECO:0007669"/>
    <property type="project" value="TreeGrafter"/>
</dbReference>
<dbReference type="InterPro" id="IPR002821">
    <property type="entry name" value="Hydantoinase_A"/>
</dbReference>
<dbReference type="PANTHER" id="PTHR11365">
    <property type="entry name" value="5-OXOPROLINASE RELATED"/>
    <property type="match status" value="1"/>
</dbReference>
<dbReference type="InterPro" id="IPR043129">
    <property type="entry name" value="ATPase_NBD"/>
</dbReference>
<feature type="domain" description="Hydantoinase/oxoprolinase N-terminal" evidence="2">
    <location>
        <begin position="3"/>
        <end position="154"/>
    </location>
</feature>
<dbReference type="GO" id="GO:0017168">
    <property type="term" value="F:5-oxoprolinase (ATP-hydrolyzing) activity"/>
    <property type="evidence" value="ECO:0007669"/>
    <property type="project" value="TreeGrafter"/>
</dbReference>
<evidence type="ECO:0000313" key="3">
    <source>
        <dbReference type="EMBL" id="MBB5349658.1"/>
    </source>
</evidence>
<accession>A0A840V4D9</accession>
<reference evidence="3 4" key="1">
    <citation type="submission" date="2020-08" db="EMBL/GenBank/DDBJ databases">
        <title>Genomic Encyclopedia of Type Strains, Phase IV (KMG-IV): sequencing the most valuable type-strain genomes for metagenomic binning, comparative biology and taxonomic classification.</title>
        <authorList>
            <person name="Goeker M."/>
        </authorList>
    </citation>
    <scope>NUCLEOTIDE SEQUENCE [LARGE SCALE GENOMIC DNA]</scope>
    <source>
        <strain evidence="3 4">DSM 28570</strain>
    </source>
</reference>
<dbReference type="InterPro" id="IPR045079">
    <property type="entry name" value="Oxoprolinase-like"/>
</dbReference>
<dbReference type="Proteomes" id="UP000539642">
    <property type="component" value="Unassembled WGS sequence"/>
</dbReference>
<dbReference type="GO" id="GO:0006749">
    <property type="term" value="P:glutathione metabolic process"/>
    <property type="evidence" value="ECO:0007669"/>
    <property type="project" value="TreeGrafter"/>
</dbReference>
<feature type="domain" description="Hydantoinase A/oxoprolinase" evidence="1">
    <location>
        <begin position="177"/>
        <end position="454"/>
    </location>
</feature>
<dbReference type="AlphaFoldDB" id="A0A840V4D9"/>
<proteinExistence type="predicted"/>
<dbReference type="Pfam" id="PF05378">
    <property type="entry name" value="Hydant_A_N"/>
    <property type="match status" value="1"/>
</dbReference>
<dbReference type="InterPro" id="IPR008040">
    <property type="entry name" value="Hydant_A_N"/>
</dbReference>
<dbReference type="PANTHER" id="PTHR11365:SF2">
    <property type="entry name" value="5-OXOPROLINASE"/>
    <property type="match status" value="1"/>
</dbReference>
<name>A0A840V4D9_9BACT</name>
<sequence>MIIGIDVGGTHADGVLLEGARLVAKHKVAVDQEHLSESIISLLGALVPNDRRQLERVHLSSTLATNAIVTGNLDPIGMLIQAGPGINPDFLANNGPTWFLDGAIDHRGHIIRDPDLRLIDEAVAAMLEAGIKSVGIVTKFSHRNSLHERFIADRLGARFPHICMGHQISGLPNFPRRVYTTWLNASLTARFAQFEKAIEQGLTQLGVDCPCHILKADGGTIPFARAIEFPCESVHSGPSASVMGCLALADQSEDAILLDIGGTTTDISLLVDGTPLLEPYGINIAGRPTLIRALNTVSIGLGGDSTVAFADDAFRIGPRRSGPPMAQGGTTPTPTDALVVLGLLAVGSAEKAAAAMQCLCPGEPPADTASRLLTAFAERISQEVAAMIDSVFSRPVYTVSALLQRRRITPEKLIVIGGPAAALKQSLENCFNLPCLVPTDYEVANAIGAARTQLTVQATLYADTADGRVSIPEISCLEDISNRFGMAEAESKLEQVICGIASDMGMTGRPTIDFLERLEMNVIRGFETSGKILNLKAQIRPGLADIQGEQP</sequence>
<evidence type="ECO:0000259" key="1">
    <source>
        <dbReference type="Pfam" id="PF01968"/>
    </source>
</evidence>
<dbReference type="SUPFAM" id="SSF53067">
    <property type="entry name" value="Actin-like ATPase domain"/>
    <property type="match status" value="1"/>
</dbReference>
<organism evidence="3 4">
    <name type="scientific">Desulfoprunum benzoelyticum</name>
    <dbReference type="NCBI Taxonomy" id="1506996"/>
    <lineage>
        <taxon>Bacteria</taxon>
        <taxon>Pseudomonadati</taxon>
        <taxon>Thermodesulfobacteriota</taxon>
        <taxon>Desulfobulbia</taxon>
        <taxon>Desulfobulbales</taxon>
        <taxon>Desulfobulbaceae</taxon>
        <taxon>Desulfoprunum</taxon>
    </lineage>
</organism>
<protein>
    <submittedName>
        <fullName evidence="3">N-methylhydantoinase A/oxoprolinase/acetone carboxylase beta subunit</fullName>
    </submittedName>
</protein>
<keyword evidence="4" id="KW-1185">Reference proteome</keyword>
<dbReference type="EMBL" id="JACHEO010000033">
    <property type="protein sequence ID" value="MBB5349658.1"/>
    <property type="molecule type" value="Genomic_DNA"/>
</dbReference>